<evidence type="ECO:0000313" key="1">
    <source>
        <dbReference type="EMBL" id="HGK63129.1"/>
    </source>
</evidence>
<accession>A0A7V3ZUH7</accession>
<evidence type="ECO:0008006" key="2">
    <source>
        <dbReference type="Google" id="ProtNLM"/>
    </source>
</evidence>
<organism evidence="1">
    <name type="scientific">candidate division WOR-3 bacterium</name>
    <dbReference type="NCBI Taxonomy" id="2052148"/>
    <lineage>
        <taxon>Bacteria</taxon>
        <taxon>Bacteria division WOR-3</taxon>
    </lineage>
</organism>
<dbReference type="AlphaFoldDB" id="A0A7V3ZUH7"/>
<gene>
    <name evidence="1" type="ORF">ENU74_00795</name>
</gene>
<comment type="caution">
    <text evidence="1">The sequence shown here is derived from an EMBL/GenBank/DDBJ whole genome shotgun (WGS) entry which is preliminary data.</text>
</comment>
<proteinExistence type="predicted"/>
<dbReference type="EMBL" id="DTDR01000028">
    <property type="protein sequence ID" value="HGK63129.1"/>
    <property type="molecule type" value="Genomic_DNA"/>
</dbReference>
<name>A0A7V3ZUH7_UNCW3</name>
<reference evidence="1" key="1">
    <citation type="journal article" date="2020" name="mSystems">
        <title>Genome- and Community-Level Interaction Insights into Carbon Utilization and Element Cycling Functions of Hydrothermarchaeota in Hydrothermal Sediment.</title>
        <authorList>
            <person name="Zhou Z."/>
            <person name="Liu Y."/>
            <person name="Xu W."/>
            <person name="Pan J."/>
            <person name="Luo Z.H."/>
            <person name="Li M."/>
        </authorList>
    </citation>
    <scope>NUCLEOTIDE SEQUENCE [LARGE SCALE GENOMIC DNA]</scope>
    <source>
        <strain evidence="1">SpSt-697</strain>
    </source>
</reference>
<sequence>MAHAYIPGLKVTEYTLIRKERRLPLPGEILVKIGEEVKGEDIVAKTYLPGNVQTVNVAGLLNIPPEDIKEVMVKKEGEDVEKDEVIAFTKSFFGLFKSYVRSPVKGKIESISEITGQVIIREPPQPVQITAYIDGVVKEIIEKEGVIIETYASLVQGIFGIGGETRGILKVVCDNPNEVLTDKEIDDDCKGKILIGGSLVTLEALNKAREIGVKGIVVGGIKDETIKDFLGYDIGVAITGQENCNLTLVITEGFGRMKMAERTFSLLSSLEGKIASMNGATQIRAGVIRPEVIVVRKENMSKNLESDFKYSQGLEIGTPVRIIREPYFGMIGKVISLPVELQKIETESYVRVVEIELEDKRRVIVPRANVEIIEI</sequence>
<protein>
    <recommendedName>
        <fullName evidence="2">KOW domain-containing protein</fullName>
    </recommendedName>
</protein>